<organism evidence="1 2">
    <name type="scientific">Blautia obeum</name>
    <dbReference type="NCBI Taxonomy" id="40520"/>
    <lineage>
        <taxon>Bacteria</taxon>
        <taxon>Bacillati</taxon>
        <taxon>Bacillota</taxon>
        <taxon>Clostridia</taxon>
        <taxon>Lachnospirales</taxon>
        <taxon>Lachnospiraceae</taxon>
        <taxon>Blautia</taxon>
    </lineage>
</organism>
<name>A0A454HLX7_9FIRM</name>
<dbReference type="Proteomes" id="UP000265808">
    <property type="component" value="Unassembled WGS sequence"/>
</dbReference>
<evidence type="ECO:0000313" key="1">
    <source>
        <dbReference type="EMBL" id="RHC10331.1"/>
    </source>
</evidence>
<dbReference type="AlphaFoldDB" id="A0A454HLX7"/>
<sequence length="100" mass="11586">MELFLPQQDKFEIFIYYIGKITNLLINLLNLDLIIFTGKFKEIADYMWPLLYKQINSNKLSYIANACEFKSSNLGATSPAIGVAICAYYDKINEDVNWNF</sequence>
<dbReference type="EMBL" id="QSHL01000001">
    <property type="protein sequence ID" value="RHC10331.1"/>
    <property type="molecule type" value="Genomic_DNA"/>
</dbReference>
<protein>
    <submittedName>
        <fullName evidence="1">ROK family protein</fullName>
    </submittedName>
</protein>
<reference evidence="1 2" key="1">
    <citation type="submission" date="2018-08" db="EMBL/GenBank/DDBJ databases">
        <title>A genome reference for cultivated species of the human gut microbiota.</title>
        <authorList>
            <person name="Zou Y."/>
            <person name="Xue W."/>
            <person name="Luo G."/>
        </authorList>
    </citation>
    <scope>NUCLEOTIDE SEQUENCE [LARGE SCALE GENOMIC DNA]</scope>
    <source>
        <strain evidence="1 2">AM37-4AC</strain>
    </source>
</reference>
<dbReference type="Gene3D" id="3.30.420.40">
    <property type="match status" value="1"/>
</dbReference>
<comment type="caution">
    <text evidence="1">The sequence shown here is derived from an EMBL/GenBank/DDBJ whole genome shotgun (WGS) entry which is preliminary data.</text>
</comment>
<evidence type="ECO:0000313" key="2">
    <source>
        <dbReference type="Proteomes" id="UP000265808"/>
    </source>
</evidence>
<proteinExistence type="predicted"/>
<gene>
    <name evidence="1" type="ORF">DW859_02655</name>
</gene>
<dbReference type="RefSeq" id="WP_117996837.1">
    <property type="nucleotide sequence ID" value="NZ_QSHL01000001.1"/>
</dbReference>
<dbReference type="SUPFAM" id="SSF53067">
    <property type="entry name" value="Actin-like ATPase domain"/>
    <property type="match status" value="1"/>
</dbReference>
<dbReference type="InterPro" id="IPR043129">
    <property type="entry name" value="ATPase_NBD"/>
</dbReference>
<accession>A0A454HLX7</accession>